<dbReference type="GO" id="GO:0016787">
    <property type="term" value="F:hydrolase activity"/>
    <property type="evidence" value="ECO:0007669"/>
    <property type="project" value="UniProtKB-KW"/>
</dbReference>
<comment type="similarity">
    <text evidence="1">Belongs to the AB hydrolase superfamily. AB hydrolase 2 family.</text>
</comment>
<dbReference type="PANTHER" id="PTHR10655:SF17">
    <property type="entry name" value="LYSOPHOSPHOLIPASE-LIKE PROTEIN 1"/>
    <property type="match status" value="1"/>
</dbReference>
<evidence type="ECO:0000313" key="5">
    <source>
        <dbReference type="Proteomes" id="UP000515344"/>
    </source>
</evidence>
<dbReference type="Proteomes" id="UP000515344">
    <property type="component" value="Chromosome"/>
</dbReference>
<evidence type="ECO:0000313" key="4">
    <source>
        <dbReference type="EMBL" id="QNA45925.1"/>
    </source>
</evidence>
<name>A0A7G5XKC2_9BACT</name>
<organism evidence="4 5">
    <name type="scientific">Lacibacter sediminis</name>
    <dbReference type="NCBI Taxonomy" id="2760713"/>
    <lineage>
        <taxon>Bacteria</taxon>
        <taxon>Pseudomonadati</taxon>
        <taxon>Bacteroidota</taxon>
        <taxon>Chitinophagia</taxon>
        <taxon>Chitinophagales</taxon>
        <taxon>Chitinophagaceae</taxon>
        <taxon>Lacibacter</taxon>
    </lineage>
</organism>
<feature type="domain" description="Phospholipase/carboxylesterase/thioesterase" evidence="3">
    <location>
        <begin position="14"/>
        <end position="200"/>
    </location>
</feature>
<accession>A0A7G5XKC2</accession>
<dbReference type="AlphaFoldDB" id="A0A7G5XKC2"/>
<dbReference type="Gene3D" id="3.40.50.1820">
    <property type="entry name" value="alpha/beta hydrolase"/>
    <property type="match status" value="1"/>
</dbReference>
<keyword evidence="5" id="KW-1185">Reference proteome</keyword>
<dbReference type="InterPro" id="IPR050565">
    <property type="entry name" value="LYPA1-2/EST-like"/>
</dbReference>
<dbReference type="SUPFAM" id="SSF53474">
    <property type="entry name" value="alpha/beta-Hydrolases"/>
    <property type="match status" value="1"/>
</dbReference>
<reference evidence="5" key="1">
    <citation type="submission" date="2020-08" db="EMBL/GenBank/DDBJ databases">
        <title>Lacibacter sp. S13-6-6 genome sequencing.</title>
        <authorList>
            <person name="Jin L."/>
        </authorList>
    </citation>
    <scope>NUCLEOTIDE SEQUENCE [LARGE SCALE GENOMIC DNA]</scope>
    <source>
        <strain evidence="5">S13-6-6</strain>
    </source>
</reference>
<dbReference type="InterPro" id="IPR029058">
    <property type="entry name" value="AB_hydrolase_fold"/>
</dbReference>
<proteinExistence type="inferred from homology"/>
<dbReference type="PANTHER" id="PTHR10655">
    <property type="entry name" value="LYSOPHOSPHOLIPASE-RELATED"/>
    <property type="match status" value="1"/>
</dbReference>
<evidence type="ECO:0000256" key="2">
    <source>
        <dbReference type="ARBA" id="ARBA00022801"/>
    </source>
</evidence>
<protein>
    <submittedName>
        <fullName evidence="4">Dienelactone hydrolase family protein</fullName>
    </submittedName>
</protein>
<dbReference type="KEGG" id="lacs:H4075_06965"/>
<evidence type="ECO:0000256" key="1">
    <source>
        <dbReference type="ARBA" id="ARBA00006499"/>
    </source>
</evidence>
<sequence>MHTYHIIEKGRPLHEANKALILLHGRGSTADDILTLSNEFCDDTFYIAASQATGNTWYPYSFLVDESQNEPWLSSAVEVVKRLIDETSQHIPVHQIYLMGFSQGACLTLEVAARYAQQYAGVVAFTGGLIGKQLAPEKYKGDFRKAKVYIGNSDIDPHVPVIRSKESKKIMESLGADVTLDVFPGMAHTVSVKEINRVKELMF</sequence>
<gene>
    <name evidence="4" type="ORF">H4075_06965</name>
</gene>
<dbReference type="InterPro" id="IPR003140">
    <property type="entry name" value="PLipase/COase/thioEstase"/>
</dbReference>
<keyword evidence="2 4" id="KW-0378">Hydrolase</keyword>
<dbReference type="RefSeq" id="WP_182805402.1">
    <property type="nucleotide sequence ID" value="NZ_CP060007.1"/>
</dbReference>
<evidence type="ECO:0000259" key="3">
    <source>
        <dbReference type="Pfam" id="PF02230"/>
    </source>
</evidence>
<dbReference type="Pfam" id="PF02230">
    <property type="entry name" value="Abhydrolase_2"/>
    <property type="match status" value="1"/>
</dbReference>
<dbReference type="EMBL" id="CP060007">
    <property type="protein sequence ID" value="QNA45925.1"/>
    <property type="molecule type" value="Genomic_DNA"/>
</dbReference>